<evidence type="ECO:0000313" key="2">
    <source>
        <dbReference type="EMBL" id="AEI49663.1"/>
    </source>
</evidence>
<feature type="domain" description="Cyclic nucleotide-binding" evidence="1">
    <location>
        <begin position="10"/>
        <end position="112"/>
    </location>
</feature>
<dbReference type="InterPro" id="IPR014710">
    <property type="entry name" value="RmlC-like_jellyroll"/>
</dbReference>
<dbReference type="InterPro" id="IPR000595">
    <property type="entry name" value="cNMP-bd_dom"/>
</dbReference>
<evidence type="ECO:0000313" key="3">
    <source>
        <dbReference type="Proteomes" id="UP000000493"/>
    </source>
</evidence>
<dbReference type="Gene3D" id="2.60.120.10">
    <property type="entry name" value="Jelly Rolls"/>
    <property type="match status" value="1"/>
</dbReference>
<proteinExistence type="predicted"/>
<dbReference type="Proteomes" id="UP000000493">
    <property type="component" value="Chromosome"/>
</dbReference>
<sequence>MILFHQYLLRYPQISMDDIAFISSFFREEILQEGDCFVRQNNICAKLAFVTEGVLKTGFTDSDGEIIRYFSQKQQWIGHRESFISQKPSPYSVYAITNCQLLTITLPAFQRLEEKLHSWSTLWNSIREELQAAEVNPYKRITDPKQRYEDFIRTQPDQAFALSTEDIAVYLQIPHKRLLRILCETLFFL</sequence>
<accession>A0A7U4E6V6</accession>
<organism evidence="2 3">
    <name type="scientific">Runella slithyformis (strain ATCC 29530 / DSM 19594 / LMG 11500 / NCIMB 11436 / LSU 4)</name>
    <dbReference type="NCBI Taxonomy" id="761193"/>
    <lineage>
        <taxon>Bacteria</taxon>
        <taxon>Pseudomonadati</taxon>
        <taxon>Bacteroidota</taxon>
        <taxon>Cytophagia</taxon>
        <taxon>Cytophagales</taxon>
        <taxon>Spirosomataceae</taxon>
        <taxon>Runella</taxon>
    </lineage>
</organism>
<evidence type="ECO:0000259" key="1">
    <source>
        <dbReference type="PROSITE" id="PS50042"/>
    </source>
</evidence>
<dbReference type="RefSeq" id="WP_013928968.1">
    <property type="nucleotide sequence ID" value="NC_015703.1"/>
</dbReference>
<dbReference type="Pfam" id="PF00027">
    <property type="entry name" value="cNMP_binding"/>
    <property type="match status" value="1"/>
</dbReference>
<dbReference type="KEGG" id="rsi:Runsl_3288"/>
<protein>
    <submittedName>
        <fullName evidence="2">Cyclic nucleotide-binding protein</fullName>
    </submittedName>
</protein>
<name>A0A7U4E6V6_RUNSL</name>
<dbReference type="AlphaFoldDB" id="A0A7U4E6V6"/>
<dbReference type="InterPro" id="IPR018490">
    <property type="entry name" value="cNMP-bd_dom_sf"/>
</dbReference>
<dbReference type="PROSITE" id="PS50042">
    <property type="entry name" value="CNMP_BINDING_3"/>
    <property type="match status" value="1"/>
</dbReference>
<dbReference type="EMBL" id="CP002859">
    <property type="protein sequence ID" value="AEI49663.1"/>
    <property type="molecule type" value="Genomic_DNA"/>
</dbReference>
<gene>
    <name evidence="2" type="ordered locus">Runsl_3288</name>
</gene>
<dbReference type="SUPFAM" id="SSF51206">
    <property type="entry name" value="cAMP-binding domain-like"/>
    <property type="match status" value="1"/>
</dbReference>
<keyword evidence="3" id="KW-1185">Reference proteome</keyword>
<reference evidence="3" key="1">
    <citation type="submission" date="2011-06" db="EMBL/GenBank/DDBJ databases">
        <title>The complete genome of chromosome of Runella slithyformis DSM 19594.</title>
        <authorList>
            <consortium name="US DOE Joint Genome Institute (JGI-PGF)"/>
            <person name="Lucas S."/>
            <person name="Han J."/>
            <person name="Lapidus A."/>
            <person name="Bruce D."/>
            <person name="Goodwin L."/>
            <person name="Pitluck S."/>
            <person name="Peters L."/>
            <person name="Kyrpides N."/>
            <person name="Mavromatis K."/>
            <person name="Ivanova N."/>
            <person name="Ovchinnikova G."/>
            <person name="Zhang X."/>
            <person name="Misra M."/>
            <person name="Detter J.C."/>
            <person name="Tapia R."/>
            <person name="Han C."/>
            <person name="Land M."/>
            <person name="Hauser L."/>
            <person name="Markowitz V."/>
            <person name="Cheng J.-F."/>
            <person name="Hugenholtz P."/>
            <person name="Woyke T."/>
            <person name="Wu D."/>
            <person name="Tindall B."/>
            <person name="Faehrich R."/>
            <person name="Brambilla E."/>
            <person name="Klenk H.-P."/>
            <person name="Eisen J.A."/>
        </authorList>
    </citation>
    <scope>NUCLEOTIDE SEQUENCE [LARGE SCALE GENOMIC DNA]</scope>
    <source>
        <strain evidence="3">ATCC 29530 / DSM 19594 / LMG 11500 / NCIMB 11436 / LSU 4</strain>
    </source>
</reference>
<reference evidence="2 3" key="2">
    <citation type="journal article" date="2012" name="Stand. Genomic Sci.">
        <title>Complete genome sequence of the aquatic bacterium Runella slithyformis type strain (LSU 4(T)).</title>
        <authorList>
            <person name="Copeland A."/>
            <person name="Zhang X."/>
            <person name="Misra M."/>
            <person name="Lapidus A."/>
            <person name="Nolan M."/>
            <person name="Lucas S."/>
            <person name="Deshpande S."/>
            <person name="Cheng J.F."/>
            <person name="Tapia R."/>
            <person name="Goodwin L.A."/>
            <person name="Pitluck S."/>
            <person name="Liolios K."/>
            <person name="Pagani I."/>
            <person name="Ivanova N."/>
            <person name="Mikhailova N."/>
            <person name="Pati A."/>
            <person name="Chen A."/>
            <person name="Palaniappan K."/>
            <person name="Land M."/>
            <person name="Hauser L."/>
            <person name="Pan C."/>
            <person name="Jeffries C.D."/>
            <person name="Detter J.C."/>
            <person name="Brambilla E.M."/>
            <person name="Rohde M."/>
            <person name="Djao O.D."/>
            <person name="Goker M."/>
            <person name="Sikorski J."/>
            <person name="Tindall B.J."/>
            <person name="Woyke T."/>
            <person name="Bristow J."/>
            <person name="Eisen J.A."/>
            <person name="Markowitz V."/>
            <person name="Hugenholtz P."/>
            <person name="Kyrpides N.C."/>
            <person name="Klenk H.P."/>
            <person name="Mavromatis K."/>
        </authorList>
    </citation>
    <scope>NUCLEOTIDE SEQUENCE [LARGE SCALE GENOMIC DNA]</scope>
    <source>
        <strain evidence="3">ATCC 29530 / DSM 19594 / LMG 11500 / NCIMB 11436 / LSU 4</strain>
    </source>
</reference>
<dbReference type="CDD" id="cd00038">
    <property type="entry name" value="CAP_ED"/>
    <property type="match status" value="1"/>
</dbReference>